<evidence type="ECO:0000313" key="2">
    <source>
        <dbReference type="Proteomes" id="UP000515243"/>
    </source>
</evidence>
<evidence type="ECO:0000313" key="1">
    <source>
        <dbReference type="EMBL" id="QMW90554.1"/>
    </source>
</evidence>
<sequence length="89" mass="10672">MEIIREYDSETQKLIDEIERTIVSIGKEYEYKLHPKTAKECVELSRPGYEKAIIQEYNERIKPYQKRLEEIYLTSVPKIIIKGHMEKNI</sequence>
<protein>
    <submittedName>
        <fullName evidence="1">Uncharacterized protein</fullName>
    </submittedName>
</protein>
<name>A0AAP9UEV1_CLOBU</name>
<organism evidence="1 2">
    <name type="scientific">Clostridium butyricum</name>
    <dbReference type="NCBI Taxonomy" id="1492"/>
    <lineage>
        <taxon>Bacteria</taxon>
        <taxon>Bacillati</taxon>
        <taxon>Bacillota</taxon>
        <taxon>Clostridia</taxon>
        <taxon>Eubacteriales</taxon>
        <taxon>Clostridiaceae</taxon>
        <taxon>Clostridium</taxon>
    </lineage>
</organism>
<dbReference type="RefSeq" id="WP_035765127.1">
    <property type="nucleotide sequence ID" value="NZ_AP019716.1"/>
</dbReference>
<proteinExistence type="predicted"/>
<dbReference type="GeneID" id="92943731"/>
<accession>A0AAP9UEV1</accession>
<dbReference type="AlphaFoldDB" id="A0AAP9UEV1"/>
<reference evidence="1 2" key="1">
    <citation type="submission" date="2019-05" db="EMBL/GenBank/DDBJ databases">
        <authorList>
            <person name="Schori C."/>
            <person name="Ahrens C."/>
        </authorList>
    </citation>
    <scope>NUCLEOTIDE SEQUENCE [LARGE SCALE GENOMIC DNA]</scope>
    <source>
        <strain evidence="1 2">DSM 10702</strain>
    </source>
</reference>
<dbReference type="Proteomes" id="UP000515243">
    <property type="component" value="Chromosome 1"/>
</dbReference>
<gene>
    <name evidence="1" type="ORF">FF104_06155</name>
</gene>
<dbReference type="EMBL" id="CP040626">
    <property type="protein sequence ID" value="QMW90554.1"/>
    <property type="molecule type" value="Genomic_DNA"/>
</dbReference>